<gene>
    <name evidence="1" type="ORF">GGP41_006985</name>
</gene>
<evidence type="ECO:0000313" key="2">
    <source>
        <dbReference type="Proteomes" id="UP000624244"/>
    </source>
</evidence>
<reference evidence="1" key="1">
    <citation type="submission" date="2019-11" db="EMBL/GenBank/DDBJ databases">
        <title>Bipolaris sorokiniana Genome sequencing.</title>
        <authorList>
            <person name="Wang H."/>
        </authorList>
    </citation>
    <scope>NUCLEOTIDE SEQUENCE</scope>
</reference>
<comment type="caution">
    <text evidence="1">The sequence shown here is derived from an EMBL/GenBank/DDBJ whole genome shotgun (WGS) entry which is preliminary data.</text>
</comment>
<name>A0A8H6DZW8_COCSA</name>
<sequence>MQAVCFLQCLNHENLNAAPRAIIILRINDTYHCVALSKVHWKRSNSRCWLILVDTSEVLAKIGIKHASVLYTIFIAWRELGSRILALIGNPPIRKEQDELINLTGLIPGKVACVSVI</sequence>
<evidence type="ECO:0000313" key="1">
    <source>
        <dbReference type="EMBL" id="KAF5854207.1"/>
    </source>
</evidence>
<dbReference type="EMBL" id="WNKQ01000001">
    <property type="protein sequence ID" value="KAF5854207.1"/>
    <property type="molecule type" value="Genomic_DNA"/>
</dbReference>
<accession>A0A8H6DZW8</accession>
<protein>
    <submittedName>
        <fullName evidence="1">Uncharacterized protein</fullName>
    </submittedName>
</protein>
<dbReference type="AlphaFoldDB" id="A0A8H6DZW8"/>
<organism evidence="1 2">
    <name type="scientific">Cochliobolus sativus</name>
    <name type="common">Common root rot and spot blotch fungus</name>
    <name type="synonym">Bipolaris sorokiniana</name>
    <dbReference type="NCBI Taxonomy" id="45130"/>
    <lineage>
        <taxon>Eukaryota</taxon>
        <taxon>Fungi</taxon>
        <taxon>Dikarya</taxon>
        <taxon>Ascomycota</taxon>
        <taxon>Pezizomycotina</taxon>
        <taxon>Dothideomycetes</taxon>
        <taxon>Pleosporomycetidae</taxon>
        <taxon>Pleosporales</taxon>
        <taxon>Pleosporineae</taxon>
        <taxon>Pleosporaceae</taxon>
        <taxon>Bipolaris</taxon>
    </lineage>
</organism>
<proteinExistence type="predicted"/>
<dbReference type="Proteomes" id="UP000624244">
    <property type="component" value="Unassembled WGS sequence"/>
</dbReference>